<reference evidence="4 5" key="1">
    <citation type="submission" date="2018-04" db="EMBL/GenBank/DDBJ databases">
        <authorList>
            <person name="Eckel V.P."/>
            <person name="Vogel R.F."/>
        </authorList>
    </citation>
    <scope>NUCLEOTIDE SEQUENCE [LARGE SCALE GENOMIC DNA]</scope>
    <source>
        <strain evidence="5">TMW 2.1764</strain>
    </source>
</reference>
<evidence type="ECO:0000313" key="4">
    <source>
        <dbReference type="EMBL" id="KAE8128133.1"/>
    </source>
</evidence>
<dbReference type="PROSITE" id="PS00061">
    <property type="entry name" value="ADH_SHORT"/>
    <property type="match status" value="1"/>
</dbReference>
<dbReference type="InterPro" id="IPR020904">
    <property type="entry name" value="Sc_DH/Rdtase_CS"/>
</dbReference>
<dbReference type="OrthoDB" id="3178062at2"/>
<protein>
    <submittedName>
        <fullName evidence="4">SDR family NAD(P)-dependent oxidoreductase</fullName>
    </submittedName>
</protein>
<dbReference type="EMBL" id="QDAG01000006">
    <property type="protein sequence ID" value="KAE8128133.1"/>
    <property type="molecule type" value="Genomic_DNA"/>
</dbReference>
<dbReference type="Gene3D" id="3.40.50.720">
    <property type="entry name" value="NAD(P)-binding Rossmann-like Domain"/>
    <property type="match status" value="1"/>
</dbReference>
<sequence>MNEHAPNSTIWLITGASSGFGRALTVAALRRGEKVAGTARHLERFADLVNEYGDQFLPIEHDIRDRDMAASVVDQTIRQFGGLDVLVNNAGVGQVGTAEEVTDAQLLGMLAQHILGPAAMVRAALPTMRANNHGAIVQMSSQGGRRSFPAVGSYSAGKFALEGWSEALAGEVAPFGIRVLIVEPSRFRTGFNRSDVLQLAEENATYDAVVGNVRADMTTSDGQQEGDPARAAEIIRRVLTADNMPLRLPLGTEAAHSLATLYETQLTNTRAIAELSASADFPDASHAGRGF</sequence>
<accession>A0A5N6S579</accession>
<evidence type="ECO:0000313" key="5">
    <source>
        <dbReference type="Proteomes" id="UP000325415"/>
    </source>
</evidence>
<dbReference type="GO" id="GO:0016491">
    <property type="term" value="F:oxidoreductase activity"/>
    <property type="evidence" value="ECO:0007669"/>
    <property type="project" value="UniProtKB-KW"/>
</dbReference>
<dbReference type="InterPro" id="IPR036291">
    <property type="entry name" value="NAD(P)-bd_dom_sf"/>
</dbReference>
<dbReference type="GeneID" id="78127283"/>
<dbReference type="SUPFAM" id="SSF51735">
    <property type="entry name" value="NAD(P)-binding Rossmann-fold domains"/>
    <property type="match status" value="1"/>
</dbReference>
<dbReference type="RefSeq" id="WP_152580857.1">
    <property type="nucleotide sequence ID" value="NZ_JAKVIV010000006.1"/>
</dbReference>
<dbReference type="PRINTS" id="PR00081">
    <property type="entry name" value="GDHRDH"/>
</dbReference>
<dbReference type="Proteomes" id="UP000325415">
    <property type="component" value="Unassembled WGS sequence"/>
</dbReference>
<evidence type="ECO:0000256" key="1">
    <source>
        <dbReference type="ARBA" id="ARBA00006484"/>
    </source>
</evidence>
<evidence type="ECO:0000256" key="3">
    <source>
        <dbReference type="RuleBase" id="RU000363"/>
    </source>
</evidence>
<dbReference type="PANTHER" id="PTHR43976:SF16">
    <property type="entry name" value="SHORT-CHAIN DEHYDROGENASE_REDUCTASE FAMILY PROTEIN"/>
    <property type="match status" value="1"/>
</dbReference>
<dbReference type="InterPro" id="IPR002347">
    <property type="entry name" value="SDR_fam"/>
</dbReference>
<dbReference type="Pfam" id="PF00106">
    <property type="entry name" value="adh_short"/>
    <property type="match status" value="1"/>
</dbReference>
<dbReference type="PRINTS" id="PR00080">
    <property type="entry name" value="SDRFAMILY"/>
</dbReference>
<keyword evidence="2" id="KW-0560">Oxidoreductase</keyword>
<comment type="caution">
    <text evidence="4">The sequence shown here is derived from an EMBL/GenBank/DDBJ whole genome shotgun (WGS) entry which is preliminary data.</text>
</comment>
<proteinExistence type="inferred from homology"/>
<keyword evidence="5" id="KW-1185">Reference proteome</keyword>
<dbReference type="CDD" id="cd05374">
    <property type="entry name" value="17beta-HSD-like_SDR_c"/>
    <property type="match status" value="1"/>
</dbReference>
<name>A0A5N6S579_9BIFI</name>
<evidence type="ECO:0000256" key="2">
    <source>
        <dbReference type="ARBA" id="ARBA00023002"/>
    </source>
</evidence>
<dbReference type="AlphaFoldDB" id="A0A5N6S579"/>
<gene>
    <name evidence="4" type="ORF">DDE84_06255</name>
</gene>
<comment type="similarity">
    <text evidence="1 3">Belongs to the short-chain dehydrogenases/reductases (SDR) family.</text>
</comment>
<dbReference type="InterPro" id="IPR051911">
    <property type="entry name" value="SDR_oxidoreductase"/>
</dbReference>
<dbReference type="PANTHER" id="PTHR43976">
    <property type="entry name" value="SHORT CHAIN DEHYDROGENASE"/>
    <property type="match status" value="1"/>
</dbReference>
<organism evidence="4 5">
    <name type="scientific">Bifidobacterium tibiigranuli</name>
    <dbReference type="NCBI Taxonomy" id="2172043"/>
    <lineage>
        <taxon>Bacteria</taxon>
        <taxon>Bacillati</taxon>
        <taxon>Actinomycetota</taxon>
        <taxon>Actinomycetes</taxon>
        <taxon>Bifidobacteriales</taxon>
        <taxon>Bifidobacteriaceae</taxon>
        <taxon>Bifidobacterium</taxon>
    </lineage>
</organism>